<comment type="caution">
    <text evidence="2">The sequence shown here is derived from an EMBL/GenBank/DDBJ whole genome shotgun (WGS) entry which is preliminary data.</text>
</comment>
<organism evidence="2 5">
    <name type="scientific">Allgaiera indica</name>
    <dbReference type="NCBI Taxonomy" id="765699"/>
    <lineage>
        <taxon>Bacteria</taxon>
        <taxon>Pseudomonadati</taxon>
        <taxon>Pseudomonadota</taxon>
        <taxon>Alphaproteobacteria</taxon>
        <taxon>Rhodobacterales</taxon>
        <taxon>Paracoccaceae</taxon>
        <taxon>Allgaiera</taxon>
    </lineage>
</organism>
<evidence type="ECO:0000313" key="2">
    <source>
        <dbReference type="EMBL" id="GHE01687.1"/>
    </source>
</evidence>
<reference evidence="3 4" key="2">
    <citation type="submission" date="2016-10" db="EMBL/GenBank/DDBJ databases">
        <authorList>
            <person name="Varghese N."/>
            <person name="Submissions S."/>
        </authorList>
    </citation>
    <scope>NUCLEOTIDE SEQUENCE [LARGE SCALE GENOMIC DNA]</scope>
    <source>
        <strain evidence="3 4">DSM 24802</strain>
    </source>
</reference>
<feature type="signal peptide" evidence="1">
    <location>
        <begin position="1"/>
        <end position="21"/>
    </location>
</feature>
<dbReference type="NCBIfam" id="TIGR02001">
    <property type="entry name" value="gcw_chp"/>
    <property type="match status" value="1"/>
</dbReference>
<dbReference type="SUPFAM" id="SSF56935">
    <property type="entry name" value="Porins"/>
    <property type="match status" value="1"/>
</dbReference>
<evidence type="ECO:0008006" key="6">
    <source>
        <dbReference type="Google" id="ProtNLM"/>
    </source>
</evidence>
<feature type="chain" id="PRO_5042907667" description="Outer membrane protein beta-barrel domain-containing protein" evidence="1">
    <location>
        <begin position="22"/>
        <end position="211"/>
    </location>
</feature>
<sequence>MRIHLTMALLLAALSAPPALAGDLEIGGNLTFASRYLANGQPQSRGAVLQPSLEIAYQGFHAGVWASNTSSALIGYQSEVDLTFGYRRDLGAVSVDLGYARYLYRGPQKNCCGDVILDLVAEPSQGTELGLNIAFDPKSKVSNVSVSASRALTPRIATAGALGRVKGSHTYWSLGATYAVNDATTAELFWHDTNTGSGLAVLSLSYDFFLR</sequence>
<evidence type="ECO:0000313" key="4">
    <source>
        <dbReference type="Proteomes" id="UP000199541"/>
    </source>
</evidence>
<evidence type="ECO:0000313" key="3">
    <source>
        <dbReference type="EMBL" id="SDW96032.1"/>
    </source>
</evidence>
<gene>
    <name evidence="2" type="ORF">GCM10008024_18140</name>
    <name evidence="3" type="ORF">SAMN05444006_108135</name>
</gene>
<dbReference type="RefSeq" id="WP_051646199.1">
    <property type="nucleotide sequence ID" value="NZ_BNAB01000007.1"/>
</dbReference>
<dbReference type="Proteomes" id="UP000634647">
    <property type="component" value="Unassembled WGS sequence"/>
</dbReference>
<dbReference type="AlphaFoldDB" id="A0AAN4ZZP7"/>
<dbReference type="InterPro" id="IPR010239">
    <property type="entry name" value="CHP02001"/>
</dbReference>
<proteinExistence type="predicted"/>
<reference evidence="2" key="1">
    <citation type="journal article" date="2014" name="Int. J. Syst. Evol. Microbiol.">
        <title>Complete genome sequence of Corynebacterium casei LMG S-19264T (=DSM 44701T), isolated from a smear-ripened cheese.</title>
        <authorList>
            <consortium name="US DOE Joint Genome Institute (JGI-PGF)"/>
            <person name="Walter F."/>
            <person name="Albersmeier A."/>
            <person name="Kalinowski J."/>
            <person name="Ruckert C."/>
        </authorList>
    </citation>
    <scope>NUCLEOTIDE SEQUENCE</scope>
    <source>
        <strain evidence="2">CGMCC 1.10859</strain>
    </source>
</reference>
<evidence type="ECO:0000256" key="1">
    <source>
        <dbReference type="SAM" id="SignalP"/>
    </source>
</evidence>
<keyword evidence="1" id="KW-0732">Signal</keyword>
<keyword evidence="4" id="KW-1185">Reference proteome</keyword>
<dbReference type="EMBL" id="BNAB01000007">
    <property type="protein sequence ID" value="GHE01687.1"/>
    <property type="molecule type" value="Genomic_DNA"/>
</dbReference>
<dbReference type="Pfam" id="PF09694">
    <property type="entry name" value="Gcw_chp"/>
    <property type="match status" value="1"/>
</dbReference>
<evidence type="ECO:0000313" key="5">
    <source>
        <dbReference type="Proteomes" id="UP000634647"/>
    </source>
</evidence>
<dbReference type="Proteomes" id="UP000199541">
    <property type="component" value="Unassembled WGS sequence"/>
</dbReference>
<accession>A0AAN4ZZP7</accession>
<protein>
    <recommendedName>
        <fullName evidence="6">Outer membrane protein beta-barrel domain-containing protein</fullName>
    </recommendedName>
</protein>
<name>A0AAN4ZZP7_9RHOB</name>
<reference evidence="2" key="3">
    <citation type="submission" date="2023-06" db="EMBL/GenBank/DDBJ databases">
        <authorList>
            <person name="Sun Q."/>
            <person name="Zhou Y."/>
        </authorList>
    </citation>
    <scope>NUCLEOTIDE SEQUENCE</scope>
    <source>
        <strain evidence="2">CGMCC 1.10859</strain>
    </source>
</reference>
<dbReference type="EMBL" id="FNOB01000008">
    <property type="protein sequence ID" value="SDW96032.1"/>
    <property type="molecule type" value="Genomic_DNA"/>
</dbReference>